<protein>
    <submittedName>
        <fullName evidence="1">Uncharacterized protein</fullName>
    </submittedName>
</protein>
<evidence type="ECO:0000313" key="2">
    <source>
        <dbReference type="Proteomes" id="UP000703269"/>
    </source>
</evidence>
<dbReference type="EMBL" id="BPQB01000055">
    <property type="protein sequence ID" value="GJE96075.1"/>
    <property type="molecule type" value="Genomic_DNA"/>
</dbReference>
<dbReference type="Proteomes" id="UP000703269">
    <property type="component" value="Unassembled WGS sequence"/>
</dbReference>
<name>A0A9P3GM89_9APHY</name>
<accession>A0A9P3GM89</accession>
<gene>
    <name evidence="1" type="ORF">PsYK624_122680</name>
</gene>
<sequence length="228" mass="25161">MGSVSARGLRRLQLLEGDLLPESRMQTLWTAVTAAKAQEGASPLLQFGTSFHRRGVEPLARFLESSCAHVRALQLDLRVDSSWQEQDAAEALQRTGFSLSSCRSLRTLTLSLDAPSRPESSNIAVGAALLRTAARNTALEDVVIIIDNLLDRCFETPGVVERFNTLEQSMLNLPHVQRVDLVLAPSDLLAHLPSRVNDISSTVDMLKKHLPRLQQSNRIKTTWTGLNT</sequence>
<keyword evidence="2" id="KW-1185">Reference proteome</keyword>
<dbReference type="AlphaFoldDB" id="A0A9P3GM89"/>
<evidence type="ECO:0000313" key="1">
    <source>
        <dbReference type="EMBL" id="GJE96075.1"/>
    </source>
</evidence>
<comment type="caution">
    <text evidence="1">The sequence shown here is derived from an EMBL/GenBank/DDBJ whole genome shotgun (WGS) entry which is preliminary data.</text>
</comment>
<proteinExistence type="predicted"/>
<organism evidence="1 2">
    <name type="scientific">Phanerochaete sordida</name>
    <dbReference type="NCBI Taxonomy" id="48140"/>
    <lineage>
        <taxon>Eukaryota</taxon>
        <taxon>Fungi</taxon>
        <taxon>Dikarya</taxon>
        <taxon>Basidiomycota</taxon>
        <taxon>Agaricomycotina</taxon>
        <taxon>Agaricomycetes</taxon>
        <taxon>Polyporales</taxon>
        <taxon>Phanerochaetaceae</taxon>
        <taxon>Phanerochaete</taxon>
    </lineage>
</organism>
<reference evidence="1 2" key="1">
    <citation type="submission" date="2021-08" db="EMBL/GenBank/DDBJ databases">
        <title>Draft Genome Sequence of Phanerochaete sordida strain YK-624.</title>
        <authorList>
            <person name="Mori T."/>
            <person name="Dohra H."/>
            <person name="Suzuki T."/>
            <person name="Kawagishi H."/>
            <person name="Hirai H."/>
        </authorList>
    </citation>
    <scope>NUCLEOTIDE SEQUENCE [LARGE SCALE GENOMIC DNA]</scope>
    <source>
        <strain evidence="1 2">YK-624</strain>
    </source>
</reference>